<dbReference type="SMART" id="SM00326">
    <property type="entry name" value="SH3"/>
    <property type="match status" value="1"/>
</dbReference>
<keyword evidence="11" id="KW-1185">Reference proteome</keyword>
<dbReference type="OrthoDB" id="10255964at2759"/>
<dbReference type="EMBL" id="MJFZ01000010">
    <property type="protein sequence ID" value="RAW42885.1"/>
    <property type="molecule type" value="Genomic_DNA"/>
</dbReference>
<feature type="compositionally biased region" description="Basic residues" evidence="3">
    <location>
        <begin position="341"/>
        <end position="351"/>
    </location>
</feature>
<dbReference type="Proteomes" id="UP000735874">
    <property type="component" value="Unassembled WGS sequence"/>
</dbReference>
<dbReference type="PROSITE" id="PS50002">
    <property type="entry name" value="SH3"/>
    <property type="match status" value="1"/>
</dbReference>
<dbReference type="Gene3D" id="2.30.30.40">
    <property type="entry name" value="SH3 Domains"/>
    <property type="match status" value="1"/>
</dbReference>
<dbReference type="CDD" id="cd00174">
    <property type="entry name" value="SH3"/>
    <property type="match status" value="1"/>
</dbReference>
<feature type="compositionally biased region" description="Basic and acidic residues" evidence="3">
    <location>
        <begin position="407"/>
        <end position="430"/>
    </location>
</feature>
<dbReference type="EMBL" id="RCML01000005">
    <property type="protein sequence ID" value="KAG3000085.1"/>
    <property type="molecule type" value="Genomic_DNA"/>
</dbReference>
<evidence type="ECO:0000313" key="11">
    <source>
        <dbReference type="Proteomes" id="UP000251314"/>
    </source>
</evidence>
<proteinExistence type="predicted"/>
<dbReference type="Proteomes" id="UP000251314">
    <property type="component" value="Unassembled WGS sequence"/>
</dbReference>
<accession>A0A329T1Y6</accession>
<dbReference type="InterPro" id="IPR036028">
    <property type="entry name" value="SH3-like_dom_sf"/>
</dbReference>
<dbReference type="Pfam" id="PF07653">
    <property type="entry name" value="SH3_2"/>
    <property type="match status" value="1"/>
</dbReference>
<dbReference type="InterPro" id="IPR001452">
    <property type="entry name" value="SH3_domain"/>
</dbReference>
<feature type="compositionally biased region" description="Low complexity" evidence="3">
    <location>
        <begin position="448"/>
        <end position="460"/>
    </location>
</feature>
<dbReference type="Proteomes" id="UP000760860">
    <property type="component" value="Unassembled WGS sequence"/>
</dbReference>
<dbReference type="STRING" id="29920.A0A329T1Y6"/>
<dbReference type="Proteomes" id="UP000736787">
    <property type="component" value="Unassembled WGS sequence"/>
</dbReference>
<dbReference type="SUPFAM" id="SSF50044">
    <property type="entry name" value="SH3-domain"/>
    <property type="match status" value="1"/>
</dbReference>
<feature type="compositionally biased region" description="Basic residues" evidence="3">
    <location>
        <begin position="256"/>
        <end position="266"/>
    </location>
</feature>
<evidence type="ECO:0000313" key="6">
    <source>
        <dbReference type="EMBL" id="KAG2944096.1"/>
    </source>
</evidence>
<feature type="compositionally biased region" description="Basic residues" evidence="3">
    <location>
        <begin position="213"/>
        <end position="223"/>
    </location>
</feature>
<dbReference type="EMBL" id="RCMK01000005">
    <property type="protein sequence ID" value="KAG2955446.1"/>
    <property type="molecule type" value="Genomic_DNA"/>
</dbReference>
<dbReference type="EMBL" id="RCMV01000002">
    <property type="protein sequence ID" value="KAG3229299.1"/>
    <property type="molecule type" value="Genomic_DNA"/>
</dbReference>
<evidence type="ECO:0000313" key="5">
    <source>
        <dbReference type="EMBL" id="KAG2868782.1"/>
    </source>
</evidence>
<dbReference type="EMBL" id="RCMI01000005">
    <property type="protein sequence ID" value="KAG2944096.1"/>
    <property type="molecule type" value="Genomic_DNA"/>
</dbReference>
<evidence type="ECO:0000313" key="10">
    <source>
        <dbReference type="EMBL" id="RAW42885.1"/>
    </source>
</evidence>
<protein>
    <recommendedName>
        <fullName evidence="4">SH3 domain-containing protein</fullName>
    </recommendedName>
</protein>
<keyword evidence="1 2" id="KW-0728">SH3 domain</keyword>
<evidence type="ECO:0000256" key="1">
    <source>
        <dbReference type="ARBA" id="ARBA00022443"/>
    </source>
</evidence>
<gene>
    <name evidence="10" type="ORF">PC110_g988</name>
    <name evidence="5" type="ORF">PC113_g832</name>
    <name evidence="6" type="ORF">PC115_g525</name>
    <name evidence="7" type="ORF">PC117_g492</name>
    <name evidence="8" type="ORF">PC118_g445</name>
    <name evidence="9" type="ORF">PC129_g188</name>
</gene>
<name>A0A329T1Y6_9STRA</name>
<evidence type="ECO:0000313" key="8">
    <source>
        <dbReference type="EMBL" id="KAG3000085.1"/>
    </source>
</evidence>
<evidence type="ECO:0000313" key="7">
    <source>
        <dbReference type="EMBL" id="KAG2955446.1"/>
    </source>
</evidence>
<evidence type="ECO:0000256" key="3">
    <source>
        <dbReference type="SAM" id="MobiDB-lite"/>
    </source>
</evidence>
<dbReference type="EMBL" id="RCMG01000008">
    <property type="protein sequence ID" value="KAG2868782.1"/>
    <property type="molecule type" value="Genomic_DNA"/>
</dbReference>
<evidence type="ECO:0000313" key="9">
    <source>
        <dbReference type="EMBL" id="KAG3229299.1"/>
    </source>
</evidence>
<organism evidence="10 11">
    <name type="scientific">Phytophthora cactorum</name>
    <dbReference type="NCBI Taxonomy" id="29920"/>
    <lineage>
        <taxon>Eukaryota</taxon>
        <taxon>Sar</taxon>
        <taxon>Stramenopiles</taxon>
        <taxon>Oomycota</taxon>
        <taxon>Peronosporomycetes</taxon>
        <taxon>Peronosporales</taxon>
        <taxon>Peronosporaceae</taxon>
        <taxon>Phytophthora</taxon>
    </lineage>
</organism>
<feature type="compositionally biased region" description="Basic residues" evidence="3">
    <location>
        <begin position="282"/>
        <end position="294"/>
    </location>
</feature>
<feature type="compositionally biased region" description="Basic residues" evidence="3">
    <location>
        <begin position="314"/>
        <end position="326"/>
    </location>
</feature>
<reference evidence="5" key="2">
    <citation type="submission" date="2018-10" db="EMBL/GenBank/DDBJ databases">
        <title>Effector identification in a new, highly contiguous assembly of the strawberry crown rot pathogen Phytophthora cactorum.</title>
        <authorList>
            <person name="Armitage A.D."/>
            <person name="Nellist C.F."/>
            <person name="Bates H."/>
            <person name="Vickerstaff R.J."/>
            <person name="Harrison R.J."/>
        </authorList>
    </citation>
    <scope>NUCLEOTIDE SEQUENCE</scope>
    <source>
        <strain evidence="5">15-7</strain>
        <strain evidence="6">4032</strain>
        <strain evidence="7">4040</strain>
        <strain evidence="8">P415</strain>
        <strain evidence="9">P421</strain>
    </source>
</reference>
<reference evidence="10 11" key="1">
    <citation type="submission" date="2018-01" db="EMBL/GenBank/DDBJ databases">
        <title>Draft genome of the strawberry crown rot pathogen Phytophthora cactorum.</title>
        <authorList>
            <person name="Armitage A.D."/>
            <person name="Lysoe E."/>
            <person name="Nellist C.F."/>
            <person name="Harrison R.J."/>
            <person name="Brurberg M.B."/>
        </authorList>
    </citation>
    <scope>NUCLEOTIDE SEQUENCE [LARGE SCALE GENOMIC DNA]</scope>
    <source>
        <strain evidence="10 11">10300</strain>
    </source>
</reference>
<feature type="compositionally biased region" description="Polar residues" evidence="3">
    <location>
        <begin position="146"/>
        <end position="155"/>
    </location>
</feature>
<sequence>MLPALTTKPKQAVRQVKGLTNDSIDSYSNMPLGGSSSIGGGMTAAYVDNTEAGSGTARSPPASSRATINTGRATVAKPANGEGGVLARVVRDRKASGEEELSLHTGDIVKVLSTKRTGYLKCEAGDEVGYVPSSYLEFLDGGTEAENGTSNGNSEDAQRAAEKQRKKQKKEKRRKEKHEANDGIEPDEAAPATARSPRKEVASADDGANESPRKRKKKERKHRDREASEDTQRGGAIEEPSSVRSRTAEDPERSRSKSKHSKKKRHHDVDSSNSSESDGGKRSARHGRRRRHRRGSSDSESNSTPSGDSDGSYRRRRRRRRHRHRRSSSEDEDEDDSDYKRRSRRSKKRRDKGGGDSEPEEGSRSARKAEKKKSTATLQEVEKGVSQLDVKSEEKPSEAKTTALSSKTEEPDRGRDRGKKEETERSEGSSEGRTTNVSSSRKDDEGRTSSGTSKSSSKSGLGRQIGERMRSFLGGGAKKQHSSKSSSGILNACPGTVQGEEGWYEHGENERYYFVLVDGKWSLLYGPMTEDEFEVFSNRVVEQNRAIELPATYLHKSGYYLNRELRVQKDQ</sequence>
<dbReference type="Proteomes" id="UP000697107">
    <property type="component" value="Unassembled WGS sequence"/>
</dbReference>
<dbReference type="AlphaFoldDB" id="A0A329T1Y6"/>
<feature type="domain" description="SH3" evidence="4">
    <location>
        <begin position="82"/>
        <end position="141"/>
    </location>
</feature>
<dbReference type="VEuPathDB" id="FungiDB:PC110_g988"/>
<feature type="compositionally biased region" description="Basic and acidic residues" evidence="3">
    <location>
        <begin position="246"/>
        <end position="255"/>
    </location>
</feature>
<feature type="region of interest" description="Disordered" evidence="3">
    <location>
        <begin position="141"/>
        <end position="493"/>
    </location>
</feature>
<comment type="caution">
    <text evidence="10">The sequence shown here is derived from an EMBL/GenBank/DDBJ whole genome shotgun (WGS) entry which is preliminary data.</text>
</comment>
<evidence type="ECO:0000259" key="4">
    <source>
        <dbReference type="PROSITE" id="PS50002"/>
    </source>
</evidence>
<dbReference type="Proteomes" id="UP000774804">
    <property type="component" value="Unassembled WGS sequence"/>
</dbReference>
<feature type="compositionally biased region" description="Basic residues" evidence="3">
    <location>
        <begin position="164"/>
        <end position="176"/>
    </location>
</feature>
<evidence type="ECO:0000256" key="2">
    <source>
        <dbReference type="PROSITE-ProRule" id="PRU00192"/>
    </source>
</evidence>